<evidence type="ECO:0000256" key="7">
    <source>
        <dbReference type="RuleBase" id="RU363032"/>
    </source>
</evidence>
<dbReference type="EMBL" id="CP003383">
    <property type="protein sequence ID" value="AFZ69544.1"/>
    <property type="molecule type" value="Genomic_DNA"/>
</dbReference>
<dbReference type="InterPro" id="IPR051393">
    <property type="entry name" value="ABC_transporter_permease"/>
</dbReference>
<evidence type="ECO:0000256" key="3">
    <source>
        <dbReference type="ARBA" id="ARBA00022475"/>
    </source>
</evidence>
<proteinExistence type="inferred from homology"/>
<feature type="domain" description="ABC transmembrane type-1" evidence="9">
    <location>
        <begin position="99"/>
        <end position="318"/>
    </location>
</feature>
<dbReference type="AlphaFoldDB" id="L0A7Y3"/>
<evidence type="ECO:0000256" key="2">
    <source>
        <dbReference type="ARBA" id="ARBA00022448"/>
    </source>
</evidence>
<feature type="transmembrane region" description="Helical" evidence="7">
    <location>
        <begin position="297"/>
        <end position="322"/>
    </location>
</feature>
<keyword evidence="10" id="KW-0614">Plasmid</keyword>
<geneLocation type="plasmid" evidence="10 11">
    <name>pDEIPE01</name>
</geneLocation>
<dbReference type="InterPro" id="IPR035906">
    <property type="entry name" value="MetI-like_sf"/>
</dbReference>
<keyword evidence="6 7" id="KW-0472">Membrane</keyword>
<dbReference type="GO" id="GO:0005886">
    <property type="term" value="C:plasma membrane"/>
    <property type="evidence" value="ECO:0007669"/>
    <property type="project" value="UniProtKB-SubCell"/>
</dbReference>
<dbReference type="KEGG" id="dpd:Deipe_4179"/>
<dbReference type="InterPro" id="IPR000515">
    <property type="entry name" value="MetI-like"/>
</dbReference>
<keyword evidence="11" id="KW-1185">Reference proteome</keyword>
<feature type="region of interest" description="Disordered" evidence="8">
    <location>
        <begin position="1"/>
        <end position="27"/>
    </location>
</feature>
<name>L0A7Y3_DEIPD</name>
<dbReference type="HOGENOM" id="CLU_016047_0_0_0"/>
<dbReference type="Proteomes" id="UP000010467">
    <property type="component" value="Plasmid pDEIPE01"/>
</dbReference>
<evidence type="ECO:0000313" key="10">
    <source>
        <dbReference type="EMBL" id="AFZ69544.1"/>
    </source>
</evidence>
<accession>L0A7Y3</accession>
<dbReference type="PROSITE" id="PS50928">
    <property type="entry name" value="ABC_TM1"/>
    <property type="match status" value="1"/>
</dbReference>
<dbReference type="SUPFAM" id="SSF161098">
    <property type="entry name" value="MetI-like"/>
    <property type="match status" value="1"/>
</dbReference>
<keyword evidence="10" id="KW-0762">Sugar transport</keyword>
<dbReference type="GO" id="GO:0055085">
    <property type="term" value="P:transmembrane transport"/>
    <property type="evidence" value="ECO:0007669"/>
    <property type="project" value="InterPro"/>
</dbReference>
<evidence type="ECO:0000256" key="6">
    <source>
        <dbReference type="ARBA" id="ARBA00023136"/>
    </source>
</evidence>
<feature type="transmembrane region" description="Helical" evidence="7">
    <location>
        <begin position="236"/>
        <end position="260"/>
    </location>
</feature>
<evidence type="ECO:0000313" key="11">
    <source>
        <dbReference type="Proteomes" id="UP000010467"/>
    </source>
</evidence>
<feature type="transmembrane region" description="Helical" evidence="7">
    <location>
        <begin position="103"/>
        <end position="124"/>
    </location>
</feature>
<reference evidence="11" key="1">
    <citation type="submission" date="2012-03" db="EMBL/GenBank/DDBJ databases">
        <title>Complete sequence of plasmid 1 of Deinococcus peraridilitoris DSM 19664.</title>
        <authorList>
            <person name="Lucas S."/>
            <person name="Copeland A."/>
            <person name="Lapidus A."/>
            <person name="Glavina del Rio T."/>
            <person name="Dalin E."/>
            <person name="Tice H."/>
            <person name="Bruce D."/>
            <person name="Goodwin L."/>
            <person name="Pitluck S."/>
            <person name="Peters L."/>
            <person name="Mikhailova N."/>
            <person name="Lu M."/>
            <person name="Kyrpides N."/>
            <person name="Mavromatis K."/>
            <person name="Ivanova N."/>
            <person name="Brettin T."/>
            <person name="Detter J.C."/>
            <person name="Han C."/>
            <person name="Larimer F."/>
            <person name="Land M."/>
            <person name="Hauser L."/>
            <person name="Markowitz V."/>
            <person name="Cheng J.-F."/>
            <person name="Hugenholtz P."/>
            <person name="Woyke T."/>
            <person name="Wu D."/>
            <person name="Pukall R."/>
            <person name="Steenblock K."/>
            <person name="Brambilla E."/>
            <person name="Klenk H.-P."/>
            <person name="Eisen J.A."/>
        </authorList>
    </citation>
    <scope>NUCLEOTIDE SEQUENCE [LARGE SCALE GENOMIC DNA]</scope>
    <source>
        <strain evidence="11">DSM 19664 / LMG 22246 / CIP 109416 / KR-200</strain>
        <plasmid evidence="11">Plasmid pDEIPE01</plasmid>
    </source>
</reference>
<dbReference type="Gene3D" id="1.10.3720.10">
    <property type="entry name" value="MetI-like"/>
    <property type="match status" value="1"/>
</dbReference>
<evidence type="ECO:0000256" key="4">
    <source>
        <dbReference type="ARBA" id="ARBA00022692"/>
    </source>
</evidence>
<gene>
    <name evidence="10" type="ordered locus">Deipe_4179</name>
</gene>
<comment type="similarity">
    <text evidence="7">Belongs to the binding-protein-dependent transport system permease family.</text>
</comment>
<sequence length="329" mass="37266">MATSRRSEHKPGPPYQESGPGLRRRPRPNARHHRIAWLCFLLIPPALFFSTFVILPILSAFWYSVYDWDGLRRTEYIGLQNFRTVLFTPPYSTTTYTAFGHNVIVFLTLMVVQNGTAFFLAYFLSKQFRGFRFHQVVVFLPVILSTIIIGVQWKLLLNPLFGAFNMALSALNLSHLAQPWLGQESTALPALMLVNTWHWVGFPTLVFLAAIQRIPTELIEAARLDGASEGVLLRRIVWPLIAPAVTIIVILTFIGAFNWFELPYIMAGLDGPYGTDVLGLYFYRTAFGNVGSSFQNFGLGSALAVLMFLFILICSVILTRILRRRETEL</sequence>
<evidence type="ECO:0000256" key="5">
    <source>
        <dbReference type="ARBA" id="ARBA00022989"/>
    </source>
</evidence>
<feature type="compositionally biased region" description="Basic and acidic residues" evidence="8">
    <location>
        <begin position="1"/>
        <end position="11"/>
    </location>
</feature>
<evidence type="ECO:0000259" key="9">
    <source>
        <dbReference type="PROSITE" id="PS50928"/>
    </source>
</evidence>
<keyword evidence="5 7" id="KW-1133">Transmembrane helix</keyword>
<feature type="transmembrane region" description="Helical" evidence="7">
    <location>
        <begin position="196"/>
        <end position="215"/>
    </location>
</feature>
<feature type="transmembrane region" description="Helical" evidence="7">
    <location>
        <begin position="136"/>
        <end position="156"/>
    </location>
</feature>
<dbReference type="CDD" id="cd06261">
    <property type="entry name" value="TM_PBP2"/>
    <property type="match status" value="1"/>
</dbReference>
<evidence type="ECO:0000256" key="8">
    <source>
        <dbReference type="SAM" id="MobiDB-lite"/>
    </source>
</evidence>
<dbReference type="PANTHER" id="PTHR30193:SF37">
    <property type="entry name" value="INNER MEMBRANE ABC TRANSPORTER PERMEASE PROTEIN YCJO"/>
    <property type="match status" value="1"/>
</dbReference>
<keyword evidence="3" id="KW-1003">Cell membrane</keyword>
<dbReference type="PATRIC" id="fig|937777.3.peg.4207"/>
<comment type="subcellular location">
    <subcellularLocation>
        <location evidence="1 7">Cell membrane</location>
        <topology evidence="1 7">Multi-pass membrane protein</topology>
    </subcellularLocation>
</comment>
<organism evidence="10 11">
    <name type="scientific">Deinococcus peraridilitoris (strain DSM 19664 / LMG 22246 / CIP 109416 / KR-200)</name>
    <dbReference type="NCBI Taxonomy" id="937777"/>
    <lineage>
        <taxon>Bacteria</taxon>
        <taxon>Thermotogati</taxon>
        <taxon>Deinococcota</taxon>
        <taxon>Deinococci</taxon>
        <taxon>Deinococcales</taxon>
        <taxon>Deinococcaceae</taxon>
        <taxon>Deinococcus</taxon>
    </lineage>
</organism>
<dbReference type="PANTHER" id="PTHR30193">
    <property type="entry name" value="ABC TRANSPORTER PERMEASE PROTEIN"/>
    <property type="match status" value="1"/>
</dbReference>
<dbReference type="Pfam" id="PF00528">
    <property type="entry name" value="BPD_transp_1"/>
    <property type="match status" value="1"/>
</dbReference>
<keyword evidence="4 7" id="KW-0812">Transmembrane</keyword>
<evidence type="ECO:0000256" key="1">
    <source>
        <dbReference type="ARBA" id="ARBA00004651"/>
    </source>
</evidence>
<protein>
    <submittedName>
        <fullName evidence="10">Permease component of ABC-type sugar transporter</fullName>
    </submittedName>
</protein>
<keyword evidence="2 7" id="KW-0813">Transport</keyword>
<feature type="transmembrane region" description="Helical" evidence="7">
    <location>
        <begin position="35"/>
        <end position="63"/>
    </location>
</feature>